<dbReference type="CDD" id="cd09729">
    <property type="entry name" value="Cse1_I-E"/>
    <property type="match status" value="1"/>
</dbReference>
<dbReference type="InterPro" id="IPR013381">
    <property type="entry name" value="CRISPR-assoc_prot_Cse1"/>
</dbReference>
<dbReference type="Gene3D" id="1.10.132.100">
    <property type="match status" value="1"/>
</dbReference>
<proteinExistence type="predicted"/>
<gene>
    <name evidence="1" type="primary">casA</name>
    <name evidence="1" type="ORF">EII34_13380</name>
</gene>
<name>A0A3P1T2S4_9ACTN</name>
<evidence type="ECO:0000313" key="1">
    <source>
        <dbReference type="EMBL" id="RRD03578.1"/>
    </source>
</evidence>
<organism evidence="1 2">
    <name type="scientific">Arachnia propionica</name>
    <dbReference type="NCBI Taxonomy" id="1750"/>
    <lineage>
        <taxon>Bacteria</taxon>
        <taxon>Bacillati</taxon>
        <taxon>Actinomycetota</taxon>
        <taxon>Actinomycetes</taxon>
        <taxon>Propionibacteriales</taxon>
        <taxon>Propionibacteriaceae</taxon>
        <taxon>Arachnia</taxon>
    </lineage>
</organism>
<dbReference type="NCBIfam" id="TIGR02547">
    <property type="entry name" value="casA_cse1"/>
    <property type="match status" value="1"/>
</dbReference>
<accession>A0A3P1T2S4</accession>
<reference evidence="1 2" key="1">
    <citation type="submission" date="2018-11" db="EMBL/GenBank/DDBJ databases">
        <title>Genomes From Bacteria Associated with the Canine Oral Cavity: a Test Case for Automated Genome-Based Taxonomic Assignment.</title>
        <authorList>
            <person name="Coil D.A."/>
            <person name="Jospin G."/>
            <person name="Darling A.E."/>
            <person name="Wallis C."/>
            <person name="Davis I.J."/>
            <person name="Harris S."/>
            <person name="Eisen J.A."/>
            <person name="Holcombe L.J."/>
            <person name="O'Flynn C."/>
        </authorList>
    </citation>
    <scope>NUCLEOTIDE SEQUENCE [LARGE SCALE GENOMIC DNA]</scope>
    <source>
        <strain evidence="1 2">OH887_COT-365</strain>
    </source>
</reference>
<protein>
    <submittedName>
        <fullName evidence="1">Type I-E CRISPR-associated protein Cse1/CasA</fullName>
    </submittedName>
</protein>
<dbReference type="EMBL" id="RQZG01000018">
    <property type="protein sequence ID" value="RRD03578.1"/>
    <property type="molecule type" value="Genomic_DNA"/>
</dbReference>
<evidence type="ECO:0000313" key="2">
    <source>
        <dbReference type="Proteomes" id="UP000280819"/>
    </source>
</evidence>
<dbReference type="RefSeq" id="WP_124845670.1">
    <property type="nucleotide sequence ID" value="NZ_RQZG01000018.1"/>
</dbReference>
<sequence length="531" mass="58290">MSFNLTSEPWIPVLRDDGTSDRVSLRECFAEADQIRRLSAELPTQSFAVLRMLLAIIHDAIGIHWESDLEDMHETGLDLSRVDAYLNEYEDRFDLFHPTRPFMQVATLRTAKNEASGLEKLISDVPNGDPFLTTRAGTGLARVDAAEAALWLIHCHAFDPSGIRSGAVGDPEVKGGKGYPIGPGWSGQIGGVILHGRHLAETLLFNLVPTPESLDDRPVWARDDVQTERRELEAQPRGPVDLLAWQSRRIRLVGDAENGVTGVVLCQGDKVTPQNRQGLEAMTAWRYSRPQSQKFKQAVYMPLKHDPTRSAWRGAPAVLSRAAAPVDGHEATLQPTTTRMLKGLDPLGSKDLSATLELVGMEYGPQEATVAELYHDTLDFRVSLLGEKAAPVVTMIHDALVTTDQAVWELGRLARNLDLAAGGDEKSGVGATQRTQLAAWSALDVPAREWLAALTAATDTVEAHRAWQQEVHRALSSEARKLLTTCSPAAVVGRQTRHGFMTAGLAESYFHAALRKQLPLLEQPTQRGEEE</sequence>
<dbReference type="AlphaFoldDB" id="A0A3P1T2S4"/>
<dbReference type="OrthoDB" id="3187690at2"/>
<comment type="caution">
    <text evidence="1">The sequence shown here is derived from an EMBL/GenBank/DDBJ whole genome shotgun (WGS) entry which is preliminary data.</text>
</comment>
<dbReference type="Pfam" id="PF09481">
    <property type="entry name" value="CRISPR_Cse1"/>
    <property type="match status" value="1"/>
</dbReference>
<dbReference type="Proteomes" id="UP000280819">
    <property type="component" value="Unassembled WGS sequence"/>
</dbReference>